<name>A0A5J4VKE4_9EUKA</name>
<dbReference type="AlphaFoldDB" id="A0A5J4VKE4"/>
<gene>
    <name evidence="1" type="ORF">EZS28_021521</name>
</gene>
<evidence type="ECO:0000313" key="2">
    <source>
        <dbReference type="Proteomes" id="UP000324800"/>
    </source>
</evidence>
<dbReference type="Proteomes" id="UP000324800">
    <property type="component" value="Unassembled WGS sequence"/>
</dbReference>
<reference evidence="1 2" key="1">
    <citation type="submission" date="2019-03" db="EMBL/GenBank/DDBJ databases">
        <title>Single cell metagenomics reveals metabolic interactions within the superorganism composed of flagellate Streblomastix strix and complex community of Bacteroidetes bacteria on its surface.</title>
        <authorList>
            <person name="Treitli S.C."/>
            <person name="Kolisko M."/>
            <person name="Husnik F."/>
            <person name="Keeling P."/>
            <person name="Hampl V."/>
        </authorList>
    </citation>
    <scope>NUCLEOTIDE SEQUENCE [LARGE SCALE GENOMIC DNA]</scope>
    <source>
        <strain evidence="1">ST1C</strain>
    </source>
</reference>
<proteinExistence type="predicted"/>
<sequence>MSLRDIRIGKISGSRYKKRLCVIDWGSVVECSIGGGIVRYLRGNVSLASDSVLEQLSLGSAVVKFILGYDYEGFVKCMFGIINGSVLERISRLQTAVDHAAWLQRVTRSLWEEI</sequence>
<protein>
    <submittedName>
        <fullName evidence="1">Uncharacterized protein</fullName>
    </submittedName>
</protein>
<organism evidence="1 2">
    <name type="scientific">Streblomastix strix</name>
    <dbReference type="NCBI Taxonomy" id="222440"/>
    <lineage>
        <taxon>Eukaryota</taxon>
        <taxon>Metamonada</taxon>
        <taxon>Preaxostyla</taxon>
        <taxon>Oxymonadida</taxon>
        <taxon>Streblomastigidae</taxon>
        <taxon>Streblomastix</taxon>
    </lineage>
</organism>
<dbReference type="EMBL" id="SNRW01006500">
    <property type="protein sequence ID" value="KAA6382950.1"/>
    <property type="molecule type" value="Genomic_DNA"/>
</dbReference>
<evidence type="ECO:0000313" key="1">
    <source>
        <dbReference type="EMBL" id="KAA6382950.1"/>
    </source>
</evidence>
<accession>A0A5J4VKE4</accession>
<comment type="caution">
    <text evidence="1">The sequence shown here is derived from an EMBL/GenBank/DDBJ whole genome shotgun (WGS) entry which is preliminary data.</text>
</comment>